<dbReference type="AlphaFoldDB" id="A0A8S0VR21"/>
<accession>A0A8S0VR21</accession>
<feature type="compositionally biased region" description="Low complexity" evidence="2">
    <location>
        <begin position="169"/>
        <end position="181"/>
    </location>
</feature>
<evidence type="ECO:0000256" key="1">
    <source>
        <dbReference type="ARBA" id="ARBA00008511"/>
    </source>
</evidence>
<evidence type="ECO:0000313" key="4">
    <source>
        <dbReference type="EMBL" id="CAA7261955.1"/>
    </source>
</evidence>
<dbReference type="GO" id="GO:0097255">
    <property type="term" value="C:R2TP complex"/>
    <property type="evidence" value="ECO:0007669"/>
    <property type="project" value="TreeGrafter"/>
</dbReference>
<dbReference type="OrthoDB" id="5135119at2759"/>
<feature type="region of interest" description="Disordered" evidence="2">
    <location>
        <begin position="106"/>
        <end position="255"/>
    </location>
</feature>
<dbReference type="GO" id="GO:0005737">
    <property type="term" value="C:cytoplasm"/>
    <property type="evidence" value="ECO:0007669"/>
    <property type="project" value="TreeGrafter"/>
</dbReference>
<reference evidence="4 5" key="1">
    <citation type="submission" date="2020-01" db="EMBL/GenBank/DDBJ databases">
        <authorList>
            <person name="Gupta K D."/>
        </authorList>
    </citation>
    <scope>NUCLEOTIDE SEQUENCE [LARGE SCALE GENOMIC DNA]</scope>
</reference>
<feature type="compositionally biased region" description="Polar residues" evidence="2">
    <location>
        <begin position="158"/>
        <end position="168"/>
    </location>
</feature>
<protein>
    <recommendedName>
        <fullName evidence="3">PIH1 N-terminal domain-containing protein</fullName>
    </recommendedName>
</protein>
<feature type="compositionally biased region" description="Low complexity" evidence="2">
    <location>
        <begin position="202"/>
        <end position="226"/>
    </location>
</feature>
<dbReference type="InterPro" id="IPR050734">
    <property type="entry name" value="PIH1/Kintoun_subfamily"/>
</dbReference>
<evidence type="ECO:0000256" key="2">
    <source>
        <dbReference type="SAM" id="MobiDB-lite"/>
    </source>
</evidence>
<dbReference type="PANTHER" id="PTHR22997:SF0">
    <property type="entry name" value="PIH1 DOMAIN-CONTAINING PROTEIN 1"/>
    <property type="match status" value="1"/>
</dbReference>
<comment type="caution">
    <text evidence="4">The sequence shown here is derived from an EMBL/GenBank/DDBJ whole genome shotgun (WGS) entry which is preliminary data.</text>
</comment>
<proteinExistence type="inferred from homology"/>
<dbReference type="InterPro" id="IPR012981">
    <property type="entry name" value="PIH1_N"/>
</dbReference>
<dbReference type="GO" id="GO:0000492">
    <property type="term" value="P:box C/D snoRNP assembly"/>
    <property type="evidence" value="ECO:0007669"/>
    <property type="project" value="TreeGrafter"/>
</dbReference>
<feature type="domain" description="PIH1 N-terminal" evidence="3">
    <location>
        <begin position="7"/>
        <end position="98"/>
    </location>
</feature>
<feature type="compositionally biased region" description="Low complexity" evidence="2">
    <location>
        <begin position="234"/>
        <end position="245"/>
    </location>
</feature>
<keyword evidence="5" id="KW-1185">Reference proteome</keyword>
<dbReference type="GO" id="GO:0006364">
    <property type="term" value="P:rRNA processing"/>
    <property type="evidence" value="ECO:0007669"/>
    <property type="project" value="TreeGrafter"/>
</dbReference>
<dbReference type="Pfam" id="PF08190">
    <property type="entry name" value="PIH1"/>
    <property type="match status" value="1"/>
</dbReference>
<evidence type="ECO:0000313" key="5">
    <source>
        <dbReference type="Proteomes" id="UP000467700"/>
    </source>
</evidence>
<gene>
    <name evidence="4" type="ORF">AAE3_LOCUS4503</name>
</gene>
<evidence type="ECO:0000259" key="3">
    <source>
        <dbReference type="Pfam" id="PF08190"/>
    </source>
</evidence>
<sequence length="362" mass="37651">MQGEDVDETNPSGWYVPVIVSNGREDKDKAGNPSIVFDCIYHTSVKSRTLCDPEFKIFLVELALQRIEAQTGLSLSRNIATPNIASKGKLLPRTVQIPASLLHISGRGGTATSPSVPASSSSSRAGAGVGAGPGVISSTGASHSTLKSPLIQEIPASGPSNTRPSVSDPQANASAPAIAAPRKPKSGGSLPGLRGILKNAGAPTSNATPAKTPSTSSAAQASTPKPNSVPNQPASSLASKLTTTTSDDGGAAAPLDWSWTKDNTGRLRIEVRVPGLTHALIESSTLDVELRRFTLSVSPTSSFPRRTVDVDLALSDADILSRLPPSQSNTSRVLELKRERDFDVDGARAEWVVGSGVVNIWV</sequence>
<organism evidence="4 5">
    <name type="scientific">Cyclocybe aegerita</name>
    <name type="common">Black poplar mushroom</name>
    <name type="synonym">Agrocybe aegerita</name>
    <dbReference type="NCBI Taxonomy" id="1973307"/>
    <lineage>
        <taxon>Eukaryota</taxon>
        <taxon>Fungi</taxon>
        <taxon>Dikarya</taxon>
        <taxon>Basidiomycota</taxon>
        <taxon>Agaricomycotina</taxon>
        <taxon>Agaricomycetes</taxon>
        <taxon>Agaricomycetidae</taxon>
        <taxon>Agaricales</taxon>
        <taxon>Agaricineae</taxon>
        <taxon>Bolbitiaceae</taxon>
        <taxon>Cyclocybe</taxon>
    </lineage>
</organism>
<dbReference type="GO" id="GO:1990904">
    <property type="term" value="C:ribonucleoprotein complex"/>
    <property type="evidence" value="ECO:0007669"/>
    <property type="project" value="TreeGrafter"/>
</dbReference>
<comment type="similarity">
    <text evidence="1">Belongs to the PIH1 family.</text>
</comment>
<dbReference type="PANTHER" id="PTHR22997">
    <property type="entry name" value="PIH1 DOMAIN-CONTAINING PROTEIN 1"/>
    <property type="match status" value="1"/>
</dbReference>
<name>A0A8S0VR21_CYCAE</name>
<dbReference type="Proteomes" id="UP000467700">
    <property type="component" value="Unassembled WGS sequence"/>
</dbReference>
<dbReference type="EMBL" id="CACVBS010000035">
    <property type="protein sequence ID" value="CAA7261955.1"/>
    <property type="molecule type" value="Genomic_DNA"/>
</dbReference>
<feature type="compositionally biased region" description="Low complexity" evidence="2">
    <location>
        <begin position="111"/>
        <end position="126"/>
    </location>
</feature>